<dbReference type="GO" id="GO:0034457">
    <property type="term" value="C:Mpp10 complex"/>
    <property type="evidence" value="ECO:0007669"/>
    <property type="project" value="UniProtKB-ARBA"/>
</dbReference>
<dbReference type="GO" id="GO:0042274">
    <property type="term" value="P:ribosomal small subunit biogenesis"/>
    <property type="evidence" value="ECO:0007669"/>
    <property type="project" value="UniProtKB-ARBA"/>
</dbReference>
<dbReference type="PANTHER" id="PTHR22734">
    <property type="entry name" value="U3 SMALL NUCLEOLAR RIBONUCLEOPROTEIN PROTEIN IMP4"/>
    <property type="match status" value="1"/>
</dbReference>
<dbReference type="InterPro" id="IPR007109">
    <property type="entry name" value="Brix"/>
</dbReference>
<dbReference type="GeneID" id="17321895"/>
<dbReference type="SUPFAM" id="SSF52954">
    <property type="entry name" value="Class II aaRS ABD-related"/>
    <property type="match status" value="1"/>
</dbReference>
<dbReference type="RefSeq" id="XP_005714170.1">
    <property type="nucleotide sequence ID" value="XM_005714113.1"/>
</dbReference>
<name>R7QAA5_CHOCR</name>
<dbReference type="STRING" id="2769.R7QAA5"/>
<evidence type="ECO:0000313" key="3">
    <source>
        <dbReference type="Proteomes" id="UP000012073"/>
    </source>
</evidence>
<dbReference type="FunFam" id="3.40.50.10480:FF:000001">
    <property type="entry name" value="IMP4, U3 small nucleolar ribonucleoprotein"/>
    <property type="match status" value="1"/>
</dbReference>
<dbReference type="InterPro" id="IPR044281">
    <property type="entry name" value="IMP4/RPF1"/>
</dbReference>
<evidence type="ECO:0000259" key="1">
    <source>
        <dbReference type="PROSITE" id="PS50833"/>
    </source>
</evidence>
<dbReference type="AlphaFoldDB" id="R7QAA5"/>
<dbReference type="KEGG" id="ccp:CHC_T00008707001"/>
<dbReference type="GO" id="GO:0032040">
    <property type="term" value="C:small-subunit processome"/>
    <property type="evidence" value="ECO:0007669"/>
    <property type="project" value="TreeGrafter"/>
</dbReference>
<dbReference type="GO" id="GO:0006364">
    <property type="term" value="P:rRNA processing"/>
    <property type="evidence" value="ECO:0007669"/>
    <property type="project" value="InterPro"/>
</dbReference>
<dbReference type="PROSITE" id="PS50833">
    <property type="entry name" value="BRIX"/>
    <property type="match status" value="1"/>
</dbReference>
<dbReference type="SMART" id="SM00879">
    <property type="entry name" value="Brix"/>
    <property type="match status" value="1"/>
</dbReference>
<sequence length="292" mass="33256">MLRREARQRREYLYRKSLEGKRAADYAKRLAIRTALAEGRPIPTELKRAQPRLSAADAYADALHDAPTSHVDDEYATAARAPPRVVVTTSRAPSARLSQFAKEIRLVFPDAQRLNRGSLVITELVAAARANGMTDVVVLHENRGQPDGLIVSHLPYGPTAYFSLRNVVMRHDIEPEHLSTMSEAAPHLIFHGFDSRLGARVADVLKYLFPVPKPDSKRIMSFCNFQDEISFRHHTYMREGHQKEQIDLKEVGPRFEMQLYQLRLGTLDQDQADDEWVLRPHMNTAKRRKALG</sequence>
<dbReference type="PhylomeDB" id="R7QAA5"/>
<accession>R7QAA5</accession>
<dbReference type="GO" id="GO:0030515">
    <property type="term" value="F:snoRNA binding"/>
    <property type="evidence" value="ECO:0007669"/>
    <property type="project" value="TreeGrafter"/>
</dbReference>
<keyword evidence="3" id="KW-1185">Reference proteome</keyword>
<gene>
    <name evidence="2" type="ORF">CHC_T00008707001</name>
</gene>
<dbReference type="Pfam" id="PF04427">
    <property type="entry name" value="Brix"/>
    <property type="match status" value="1"/>
</dbReference>
<protein>
    <submittedName>
        <fullName evidence="2">Probable U3 snoRNP component Imp4p</fullName>
    </submittedName>
</protein>
<organism evidence="2 3">
    <name type="scientific">Chondrus crispus</name>
    <name type="common">Carrageen Irish moss</name>
    <name type="synonym">Polymorpha crispa</name>
    <dbReference type="NCBI Taxonomy" id="2769"/>
    <lineage>
        <taxon>Eukaryota</taxon>
        <taxon>Rhodophyta</taxon>
        <taxon>Florideophyceae</taxon>
        <taxon>Rhodymeniophycidae</taxon>
        <taxon>Gigartinales</taxon>
        <taxon>Gigartinaceae</taxon>
        <taxon>Chondrus</taxon>
    </lineage>
</organism>
<dbReference type="EMBL" id="HG001687">
    <property type="protein sequence ID" value="CDF34351.1"/>
    <property type="molecule type" value="Genomic_DNA"/>
</dbReference>
<dbReference type="GO" id="GO:0042134">
    <property type="term" value="F:rRNA primary transcript binding"/>
    <property type="evidence" value="ECO:0007669"/>
    <property type="project" value="InterPro"/>
</dbReference>
<dbReference type="GO" id="GO:0005654">
    <property type="term" value="C:nucleoplasm"/>
    <property type="evidence" value="ECO:0007669"/>
    <property type="project" value="UniProtKB-ARBA"/>
</dbReference>
<dbReference type="Proteomes" id="UP000012073">
    <property type="component" value="Unassembled WGS sequence"/>
</dbReference>
<dbReference type="Gene3D" id="3.40.50.10480">
    <property type="entry name" value="Probable brix-domain ribosomal biogenesis protein"/>
    <property type="match status" value="1"/>
</dbReference>
<dbReference type="PANTHER" id="PTHR22734:SF2">
    <property type="entry name" value="U3 SMALL NUCLEOLAR RIBONUCLEOPROTEIN PROTEIN IMP4"/>
    <property type="match status" value="1"/>
</dbReference>
<dbReference type="Gramene" id="CDF34351">
    <property type="protein sequence ID" value="CDF34351"/>
    <property type="gene ID" value="CHC_T00008707001"/>
</dbReference>
<evidence type="ECO:0000313" key="2">
    <source>
        <dbReference type="EMBL" id="CDF34351.1"/>
    </source>
</evidence>
<dbReference type="OrthoDB" id="10253204at2759"/>
<proteinExistence type="predicted"/>
<feature type="domain" description="Brix" evidence="1">
    <location>
        <begin position="83"/>
        <end position="268"/>
    </location>
</feature>
<reference evidence="3" key="1">
    <citation type="journal article" date="2013" name="Proc. Natl. Acad. Sci. U.S.A.">
        <title>Genome structure and metabolic features in the red seaweed Chondrus crispus shed light on evolution of the Archaeplastida.</title>
        <authorList>
            <person name="Collen J."/>
            <person name="Porcel B."/>
            <person name="Carre W."/>
            <person name="Ball S.G."/>
            <person name="Chaparro C."/>
            <person name="Tonon T."/>
            <person name="Barbeyron T."/>
            <person name="Michel G."/>
            <person name="Noel B."/>
            <person name="Valentin K."/>
            <person name="Elias M."/>
            <person name="Artiguenave F."/>
            <person name="Arun A."/>
            <person name="Aury J.M."/>
            <person name="Barbosa-Neto J.F."/>
            <person name="Bothwell J.H."/>
            <person name="Bouget F.Y."/>
            <person name="Brillet L."/>
            <person name="Cabello-Hurtado F."/>
            <person name="Capella-Gutierrez S."/>
            <person name="Charrier B."/>
            <person name="Cladiere L."/>
            <person name="Cock J.M."/>
            <person name="Coelho S.M."/>
            <person name="Colleoni C."/>
            <person name="Czjzek M."/>
            <person name="Da Silva C."/>
            <person name="Delage L."/>
            <person name="Denoeud F."/>
            <person name="Deschamps P."/>
            <person name="Dittami S.M."/>
            <person name="Gabaldon T."/>
            <person name="Gachon C.M."/>
            <person name="Groisillier A."/>
            <person name="Herve C."/>
            <person name="Jabbari K."/>
            <person name="Katinka M."/>
            <person name="Kloareg B."/>
            <person name="Kowalczyk N."/>
            <person name="Labadie K."/>
            <person name="Leblanc C."/>
            <person name="Lopez P.J."/>
            <person name="McLachlan D.H."/>
            <person name="Meslet-Cladiere L."/>
            <person name="Moustafa A."/>
            <person name="Nehr Z."/>
            <person name="Nyvall Collen P."/>
            <person name="Panaud O."/>
            <person name="Partensky F."/>
            <person name="Poulain J."/>
            <person name="Rensing S.A."/>
            <person name="Rousvoal S."/>
            <person name="Samson G."/>
            <person name="Symeonidi A."/>
            <person name="Weissenbach J."/>
            <person name="Zambounis A."/>
            <person name="Wincker P."/>
            <person name="Boyen C."/>
        </authorList>
    </citation>
    <scope>NUCLEOTIDE SEQUENCE [LARGE SCALE GENOMIC DNA]</scope>
    <source>
        <strain evidence="3">cv. Stackhouse</strain>
    </source>
</reference>
<dbReference type="OMA" id="IGTMSEQ"/>